<feature type="domain" description="ACT" evidence="8">
    <location>
        <begin position="663"/>
        <end position="737"/>
    </location>
</feature>
<dbReference type="Gene3D" id="1.10.3210.10">
    <property type="entry name" value="Hypothetical protein af1432"/>
    <property type="match status" value="1"/>
</dbReference>
<dbReference type="SMART" id="SM00471">
    <property type="entry name" value="HDc"/>
    <property type="match status" value="1"/>
</dbReference>
<sequence length="759" mass="84204">MMRQYELVERVQAYNPNADEQLLNKAYVYAMQKHGSQKRASGDPYFNHPLEVAAILTELKLDDASIAVGLLHDTIEDTDATRAEIDQMFGGEIGTIVDGLTKIDRLNLVSREEAQAENLRKLLLAISQDVRVLLVKLADRLHNMRTLQFMAPEKQRRIAQETMDIYAPLAGRMGMQDMRNELEDLSFRILQPDHYTAITARLEQMQADNRETIDTITAELTERLGDAGIAARVKARVKSPYSIFSKIERKSIALEQLSDMIGFRVIVTSAEECYRTVGLIHTTWKVVPGRFKDYISVPKHNDYQSIHTTIVGPSRQRVELQIRTEDMDSIAEFGIAAHALYKDGASANLGRIEMESHAYGSLRQTISHLTSGISTEDFLEYTKLELFQDQVFCFTPRGRLIALPRGATPIDFAYALHTDIGDTCVGAKINGLILPLVTQLRSGDEVEILRDQNHRPPSNWIGIAATGKARAAIRRAVRQAAAQRAYALGEHVLSMMLEREGVMLDESEGTTLAEALEYGNKRDLLIAVGEGKVGSEPLAAALAQVKGIRKRRRKLDLPVADTADGWFALRSTDDFRFRVPGGQRPGSRAKAAMAQLDFHTPVTISGEGIVPGDRLVGILEPDNPLVVYPIHSDALIAKHDSDVAWVDVRWNLTKGEEKAYSSVISMESVNKPGSLAQITSAIAACDANINNLVMRMISPDFHQMIFEIEVRDLAQLTDVLATLKRSPGLSAVQRAGLREAGMISTLEWDGNIDRSGRDG</sequence>
<dbReference type="Pfam" id="PF19296">
    <property type="entry name" value="RelA_AH_RIS"/>
    <property type="match status" value="1"/>
</dbReference>
<dbReference type="InterPro" id="IPR012675">
    <property type="entry name" value="Beta-grasp_dom_sf"/>
</dbReference>
<comment type="catalytic activity">
    <reaction evidence="6">
        <text>GTP + ATP = guanosine 3'-diphosphate 5'-triphosphate + AMP</text>
        <dbReference type="Rhea" id="RHEA:22088"/>
        <dbReference type="ChEBI" id="CHEBI:30616"/>
        <dbReference type="ChEBI" id="CHEBI:37565"/>
        <dbReference type="ChEBI" id="CHEBI:142410"/>
        <dbReference type="ChEBI" id="CHEBI:456215"/>
        <dbReference type="EC" id="2.7.6.5"/>
    </reaction>
</comment>
<dbReference type="FunFam" id="3.30.460.10:FF:000001">
    <property type="entry name" value="GTP pyrophosphokinase RelA"/>
    <property type="match status" value="1"/>
</dbReference>
<protein>
    <recommendedName>
        <fullName evidence="2">GTP pyrophosphokinase rsh</fullName>
        <ecNumber evidence="1">2.7.6.5</ecNumber>
    </recommendedName>
    <alternativeName>
        <fullName evidence="5">(p)ppGpp synthase</fullName>
    </alternativeName>
    <alternativeName>
        <fullName evidence="4">ATP:GTP 3'-pyrophosphotransferase</fullName>
    </alternativeName>
</protein>
<dbReference type="Gene3D" id="3.30.460.10">
    <property type="entry name" value="Beta Polymerase, domain 2"/>
    <property type="match status" value="1"/>
</dbReference>
<dbReference type="CDD" id="cd04876">
    <property type="entry name" value="ACT_RelA-SpoT"/>
    <property type="match status" value="1"/>
</dbReference>
<evidence type="ECO:0000256" key="3">
    <source>
        <dbReference type="ARBA" id="ARBA00023134"/>
    </source>
</evidence>
<dbReference type="SUPFAM" id="SSF55021">
    <property type="entry name" value="ACT-like"/>
    <property type="match status" value="1"/>
</dbReference>
<name>A0A7W6NAN4_9HYPH</name>
<dbReference type="PROSITE" id="PS51671">
    <property type="entry name" value="ACT"/>
    <property type="match status" value="1"/>
</dbReference>
<dbReference type="InterPro" id="IPR002912">
    <property type="entry name" value="ACT_dom"/>
</dbReference>
<evidence type="ECO:0000313" key="11">
    <source>
        <dbReference type="EMBL" id="MBB4050834.1"/>
    </source>
</evidence>
<dbReference type="InterPro" id="IPR004811">
    <property type="entry name" value="RelA/Spo_fam"/>
</dbReference>
<evidence type="ECO:0000256" key="4">
    <source>
        <dbReference type="ARBA" id="ARBA00029754"/>
    </source>
</evidence>
<dbReference type="GO" id="GO:0042594">
    <property type="term" value="P:response to starvation"/>
    <property type="evidence" value="ECO:0007669"/>
    <property type="project" value="TreeGrafter"/>
</dbReference>
<dbReference type="GO" id="GO:0015949">
    <property type="term" value="P:nucleobase-containing small molecule interconversion"/>
    <property type="evidence" value="ECO:0007669"/>
    <property type="project" value="UniProtKB-ARBA"/>
</dbReference>
<evidence type="ECO:0000256" key="2">
    <source>
        <dbReference type="ARBA" id="ARBA00014315"/>
    </source>
</evidence>
<dbReference type="GO" id="GO:0008728">
    <property type="term" value="F:GTP diphosphokinase activity"/>
    <property type="evidence" value="ECO:0007669"/>
    <property type="project" value="UniProtKB-EC"/>
</dbReference>
<dbReference type="Gene3D" id="3.30.70.260">
    <property type="match status" value="1"/>
</dbReference>
<evidence type="ECO:0000259" key="10">
    <source>
        <dbReference type="PROSITE" id="PS51880"/>
    </source>
</evidence>
<evidence type="ECO:0000256" key="1">
    <source>
        <dbReference type="ARBA" id="ARBA00013251"/>
    </source>
</evidence>
<comment type="similarity">
    <text evidence="7">Belongs to the relA/spoT family.</text>
</comment>
<dbReference type="InterPro" id="IPR045865">
    <property type="entry name" value="ACT-like_dom_sf"/>
</dbReference>
<comment type="function">
    <text evidence="7">In eubacteria ppGpp (guanosine 3'-diphosphate 5'-diphosphate) is a mediator of the stringent response that coordinates a variety of cellular activities in response to changes in nutritional abundance.</text>
</comment>
<dbReference type="PANTHER" id="PTHR21262">
    <property type="entry name" value="GUANOSINE-3',5'-BIS DIPHOSPHATE 3'-PYROPHOSPHOHYDROLASE"/>
    <property type="match status" value="1"/>
</dbReference>
<organism evidence="11 12">
    <name type="scientific">Devosia subaequoris</name>
    <dbReference type="NCBI Taxonomy" id="395930"/>
    <lineage>
        <taxon>Bacteria</taxon>
        <taxon>Pseudomonadati</taxon>
        <taxon>Pseudomonadota</taxon>
        <taxon>Alphaproteobacteria</taxon>
        <taxon>Hyphomicrobiales</taxon>
        <taxon>Devosiaceae</taxon>
        <taxon>Devosia</taxon>
    </lineage>
</organism>
<dbReference type="NCBIfam" id="TIGR00691">
    <property type="entry name" value="spoT_relA"/>
    <property type="match status" value="1"/>
</dbReference>
<comment type="caution">
    <text evidence="11">The sequence shown here is derived from an EMBL/GenBank/DDBJ whole genome shotgun (WGS) entry which is preliminary data.</text>
</comment>
<dbReference type="GO" id="GO:0005525">
    <property type="term" value="F:GTP binding"/>
    <property type="evidence" value="ECO:0007669"/>
    <property type="project" value="UniProtKB-KW"/>
</dbReference>
<reference evidence="11 12" key="1">
    <citation type="submission" date="2020-08" db="EMBL/GenBank/DDBJ databases">
        <title>Genomic Encyclopedia of Type Strains, Phase IV (KMG-IV): sequencing the most valuable type-strain genomes for metagenomic binning, comparative biology and taxonomic classification.</title>
        <authorList>
            <person name="Goeker M."/>
        </authorList>
    </citation>
    <scope>NUCLEOTIDE SEQUENCE [LARGE SCALE GENOMIC DNA]</scope>
    <source>
        <strain evidence="11 12">DSM 23447</strain>
    </source>
</reference>
<evidence type="ECO:0000256" key="6">
    <source>
        <dbReference type="ARBA" id="ARBA00048244"/>
    </source>
</evidence>
<dbReference type="RefSeq" id="WP_183309603.1">
    <property type="nucleotide sequence ID" value="NZ_JACIEW010000001.1"/>
</dbReference>
<dbReference type="PANTHER" id="PTHR21262:SF36">
    <property type="entry name" value="BIFUNCTIONAL (P)PPGPP SYNTHASE_HYDROLASE SPOT"/>
    <property type="match status" value="1"/>
</dbReference>
<dbReference type="GO" id="GO:0008893">
    <property type="term" value="F:guanosine-3',5'-bis(diphosphate) 3'-diphosphatase activity"/>
    <property type="evidence" value="ECO:0007669"/>
    <property type="project" value="TreeGrafter"/>
</dbReference>
<dbReference type="InterPro" id="IPR006674">
    <property type="entry name" value="HD_domain"/>
</dbReference>
<dbReference type="InterPro" id="IPR012676">
    <property type="entry name" value="TGS-like"/>
</dbReference>
<dbReference type="InterPro" id="IPR033655">
    <property type="entry name" value="TGS_RelA/SpoT"/>
</dbReference>
<dbReference type="EC" id="2.7.6.5" evidence="1"/>
<dbReference type="Pfam" id="PF13291">
    <property type="entry name" value="ACT_4"/>
    <property type="match status" value="1"/>
</dbReference>
<dbReference type="Pfam" id="PF02824">
    <property type="entry name" value="TGS"/>
    <property type="match status" value="1"/>
</dbReference>
<keyword evidence="12" id="KW-1185">Reference proteome</keyword>
<evidence type="ECO:0000313" key="12">
    <source>
        <dbReference type="Proteomes" id="UP000547011"/>
    </source>
</evidence>
<keyword evidence="3" id="KW-0342">GTP-binding</keyword>
<dbReference type="InterPro" id="IPR003607">
    <property type="entry name" value="HD/PDEase_dom"/>
</dbReference>
<dbReference type="InterPro" id="IPR004095">
    <property type="entry name" value="TGS"/>
</dbReference>
<dbReference type="GO" id="GO:0015969">
    <property type="term" value="P:guanosine tetraphosphate metabolic process"/>
    <property type="evidence" value="ECO:0007669"/>
    <property type="project" value="InterPro"/>
</dbReference>
<feature type="domain" description="TGS" evidence="10">
    <location>
        <begin position="389"/>
        <end position="450"/>
    </location>
</feature>
<evidence type="ECO:0000259" key="9">
    <source>
        <dbReference type="PROSITE" id="PS51831"/>
    </source>
</evidence>
<dbReference type="Gene3D" id="3.10.20.30">
    <property type="match status" value="1"/>
</dbReference>
<dbReference type="InterPro" id="IPR007685">
    <property type="entry name" value="RelA_SpoT"/>
</dbReference>
<dbReference type="SUPFAM" id="SSF81301">
    <property type="entry name" value="Nucleotidyltransferase"/>
    <property type="match status" value="1"/>
</dbReference>
<gene>
    <name evidence="11" type="ORF">GGR20_000452</name>
</gene>
<proteinExistence type="inferred from homology"/>
<dbReference type="Pfam" id="PF04607">
    <property type="entry name" value="RelA_SpoT"/>
    <property type="match status" value="1"/>
</dbReference>
<dbReference type="SUPFAM" id="SSF109604">
    <property type="entry name" value="HD-domain/PDEase-like"/>
    <property type="match status" value="1"/>
</dbReference>
<dbReference type="EMBL" id="JACIEW010000001">
    <property type="protein sequence ID" value="MBB4050834.1"/>
    <property type="molecule type" value="Genomic_DNA"/>
</dbReference>
<keyword evidence="3" id="KW-0547">Nucleotide-binding</keyword>
<evidence type="ECO:0000256" key="7">
    <source>
        <dbReference type="RuleBase" id="RU003847"/>
    </source>
</evidence>
<dbReference type="AlphaFoldDB" id="A0A7W6NAN4"/>
<evidence type="ECO:0000259" key="8">
    <source>
        <dbReference type="PROSITE" id="PS51671"/>
    </source>
</evidence>
<dbReference type="FunFam" id="3.10.20.30:FF:000002">
    <property type="entry name" value="GTP pyrophosphokinase (RelA/SpoT)"/>
    <property type="match status" value="1"/>
</dbReference>
<dbReference type="CDD" id="cd01668">
    <property type="entry name" value="TGS_RSH"/>
    <property type="match status" value="1"/>
</dbReference>
<dbReference type="SMART" id="SM00954">
    <property type="entry name" value="RelA_SpoT"/>
    <property type="match status" value="1"/>
</dbReference>
<dbReference type="Proteomes" id="UP000547011">
    <property type="component" value="Unassembled WGS sequence"/>
</dbReference>
<dbReference type="GO" id="GO:0005886">
    <property type="term" value="C:plasma membrane"/>
    <property type="evidence" value="ECO:0007669"/>
    <property type="project" value="TreeGrafter"/>
</dbReference>
<feature type="domain" description="HD" evidence="9">
    <location>
        <begin position="45"/>
        <end position="144"/>
    </location>
</feature>
<evidence type="ECO:0000256" key="5">
    <source>
        <dbReference type="ARBA" id="ARBA00032407"/>
    </source>
</evidence>
<accession>A0A7W6NAN4</accession>
<keyword evidence="11" id="KW-0378">Hydrolase</keyword>
<dbReference type="PROSITE" id="PS51880">
    <property type="entry name" value="TGS"/>
    <property type="match status" value="1"/>
</dbReference>
<dbReference type="InterPro" id="IPR043519">
    <property type="entry name" value="NT_sf"/>
</dbReference>
<dbReference type="CDD" id="cd00077">
    <property type="entry name" value="HDc"/>
    <property type="match status" value="1"/>
</dbReference>
<dbReference type="CDD" id="cd05399">
    <property type="entry name" value="NT_Rel-Spo_like"/>
    <property type="match status" value="1"/>
</dbReference>
<dbReference type="FunFam" id="1.10.3210.10:FF:000001">
    <property type="entry name" value="GTP pyrophosphokinase RelA"/>
    <property type="match status" value="1"/>
</dbReference>
<dbReference type="SUPFAM" id="SSF81271">
    <property type="entry name" value="TGS-like"/>
    <property type="match status" value="1"/>
</dbReference>
<dbReference type="InterPro" id="IPR045600">
    <property type="entry name" value="RelA/SpoT_AH_RIS"/>
</dbReference>
<dbReference type="PROSITE" id="PS51831">
    <property type="entry name" value="HD"/>
    <property type="match status" value="1"/>
</dbReference>
<dbReference type="Pfam" id="PF13328">
    <property type="entry name" value="HD_4"/>
    <property type="match status" value="1"/>
</dbReference>